<protein>
    <recommendedName>
        <fullName evidence="3">Nucleotidyl transferase domain-containing protein</fullName>
    </recommendedName>
</protein>
<proteinExistence type="predicted"/>
<dbReference type="AlphaFoldDB" id="A0A1G2IH03"/>
<dbReference type="InterPro" id="IPR005835">
    <property type="entry name" value="NTP_transferase_dom"/>
</dbReference>
<dbReference type="PANTHER" id="PTHR43584">
    <property type="entry name" value="NUCLEOTIDYL TRANSFERASE"/>
    <property type="match status" value="1"/>
</dbReference>
<dbReference type="GO" id="GO:0016779">
    <property type="term" value="F:nucleotidyltransferase activity"/>
    <property type="evidence" value="ECO:0007669"/>
    <property type="project" value="UniProtKB-KW"/>
</dbReference>
<dbReference type="Proteomes" id="UP000176774">
    <property type="component" value="Unassembled WGS sequence"/>
</dbReference>
<keyword evidence="1" id="KW-0808">Transferase</keyword>
<comment type="caution">
    <text evidence="4">The sequence shown here is derived from an EMBL/GenBank/DDBJ whole genome shotgun (WGS) entry which is preliminary data.</text>
</comment>
<sequence length="235" mass="26229">MARKSTEITILCGGFGVRMGRLTSQHQKCMLKVEGKPILEHLLAQIADAFNDAKITLLVGHDSESVRNHFGETYKGLQLEYAPETTKGIRVALLSAESFIQGDTFFVIAGDTIIHASELVNLSAQKKADTMGIMLLSAKGEMAPTHALVKLKNHRVVKIIYPPKTSIWGDDIYTFTTTGCYSHKLFKELRKYRVSNLAKVLLRTVKKGETIKGEICTTPWFHFASPEDLKTKVEF</sequence>
<dbReference type="SUPFAM" id="SSF53448">
    <property type="entry name" value="Nucleotide-diphospho-sugar transferases"/>
    <property type="match status" value="1"/>
</dbReference>
<accession>A0A1G2IH03</accession>
<dbReference type="Pfam" id="PF00483">
    <property type="entry name" value="NTP_transferase"/>
    <property type="match status" value="1"/>
</dbReference>
<dbReference type="Gene3D" id="3.90.550.10">
    <property type="entry name" value="Spore Coat Polysaccharide Biosynthesis Protein SpsA, Chain A"/>
    <property type="match status" value="1"/>
</dbReference>
<keyword evidence="2" id="KW-0548">Nucleotidyltransferase</keyword>
<evidence type="ECO:0000256" key="2">
    <source>
        <dbReference type="ARBA" id="ARBA00022695"/>
    </source>
</evidence>
<gene>
    <name evidence="4" type="ORF">A2908_03730</name>
</gene>
<reference evidence="4 5" key="1">
    <citation type="journal article" date="2016" name="Nat. Commun.">
        <title>Thousands of microbial genomes shed light on interconnected biogeochemical processes in an aquifer system.</title>
        <authorList>
            <person name="Anantharaman K."/>
            <person name="Brown C.T."/>
            <person name="Hug L.A."/>
            <person name="Sharon I."/>
            <person name="Castelle C.J."/>
            <person name="Probst A.J."/>
            <person name="Thomas B.C."/>
            <person name="Singh A."/>
            <person name="Wilkins M.J."/>
            <person name="Karaoz U."/>
            <person name="Brodie E.L."/>
            <person name="Williams K.H."/>
            <person name="Hubbard S.S."/>
            <person name="Banfield J.F."/>
        </authorList>
    </citation>
    <scope>NUCLEOTIDE SEQUENCE [LARGE SCALE GENOMIC DNA]</scope>
</reference>
<feature type="domain" description="Nucleotidyl transferase" evidence="3">
    <location>
        <begin position="10"/>
        <end position="165"/>
    </location>
</feature>
<dbReference type="STRING" id="1802214.A2908_03730"/>
<dbReference type="PANTHER" id="PTHR43584:SF8">
    <property type="entry name" value="N-ACETYLMURAMATE ALPHA-1-PHOSPHATE URIDYLYLTRANSFERASE"/>
    <property type="match status" value="1"/>
</dbReference>
<evidence type="ECO:0000313" key="4">
    <source>
        <dbReference type="EMBL" id="OGZ73710.1"/>
    </source>
</evidence>
<dbReference type="InterPro" id="IPR029044">
    <property type="entry name" value="Nucleotide-diphossugar_trans"/>
</dbReference>
<evidence type="ECO:0000256" key="1">
    <source>
        <dbReference type="ARBA" id="ARBA00022679"/>
    </source>
</evidence>
<name>A0A1G2IH03_9BACT</name>
<dbReference type="InterPro" id="IPR050065">
    <property type="entry name" value="GlmU-like"/>
</dbReference>
<evidence type="ECO:0000313" key="5">
    <source>
        <dbReference type="Proteomes" id="UP000176774"/>
    </source>
</evidence>
<organism evidence="4 5">
    <name type="scientific">Candidatus Staskawiczbacteria bacterium RIFCSPLOWO2_01_FULL_38_12b</name>
    <dbReference type="NCBI Taxonomy" id="1802214"/>
    <lineage>
        <taxon>Bacteria</taxon>
        <taxon>Candidatus Staskawicziibacteriota</taxon>
    </lineage>
</organism>
<evidence type="ECO:0000259" key="3">
    <source>
        <dbReference type="Pfam" id="PF00483"/>
    </source>
</evidence>
<dbReference type="EMBL" id="MHPA01000009">
    <property type="protein sequence ID" value="OGZ73710.1"/>
    <property type="molecule type" value="Genomic_DNA"/>
</dbReference>